<feature type="compositionally biased region" description="Basic residues" evidence="1">
    <location>
        <begin position="866"/>
        <end position="879"/>
    </location>
</feature>
<evidence type="ECO:0000313" key="3">
    <source>
        <dbReference type="Proteomes" id="UP000076837"/>
    </source>
</evidence>
<feature type="region of interest" description="Disordered" evidence="1">
    <location>
        <begin position="747"/>
        <end position="786"/>
    </location>
</feature>
<feature type="compositionally biased region" description="Polar residues" evidence="1">
    <location>
        <begin position="887"/>
        <end position="913"/>
    </location>
</feature>
<feature type="region of interest" description="Disordered" evidence="1">
    <location>
        <begin position="979"/>
        <end position="1013"/>
    </location>
</feature>
<dbReference type="AlphaFoldDB" id="A0A162ZXM4"/>
<organism evidence="2 3">
    <name type="scientific">Didymella rabiei</name>
    <name type="common">Chickpea ascochyta blight fungus</name>
    <name type="synonym">Mycosphaerella rabiei</name>
    <dbReference type="NCBI Taxonomy" id="5454"/>
    <lineage>
        <taxon>Eukaryota</taxon>
        <taxon>Fungi</taxon>
        <taxon>Dikarya</taxon>
        <taxon>Ascomycota</taxon>
        <taxon>Pezizomycotina</taxon>
        <taxon>Dothideomycetes</taxon>
        <taxon>Pleosporomycetidae</taxon>
        <taxon>Pleosporales</taxon>
        <taxon>Pleosporineae</taxon>
        <taxon>Didymellaceae</taxon>
        <taxon>Ascochyta</taxon>
    </lineage>
</organism>
<feature type="region of interest" description="Disordered" evidence="1">
    <location>
        <begin position="851"/>
        <end position="913"/>
    </location>
</feature>
<keyword evidence="3" id="KW-1185">Reference proteome</keyword>
<feature type="region of interest" description="Disordered" evidence="1">
    <location>
        <begin position="408"/>
        <end position="434"/>
    </location>
</feature>
<feature type="compositionally biased region" description="Polar residues" evidence="1">
    <location>
        <begin position="651"/>
        <end position="672"/>
    </location>
</feature>
<dbReference type="EMBL" id="JYNV01000264">
    <property type="protein sequence ID" value="KZM20866.1"/>
    <property type="molecule type" value="Genomic_DNA"/>
</dbReference>
<feature type="compositionally biased region" description="Polar residues" evidence="1">
    <location>
        <begin position="708"/>
        <end position="717"/>
    </location>
</feature>
<feature type="region of interest" description="Disordered" evidence="1">
    <location>
        <begin position="604"/>
        <end position="623"/>
    </location>
</feature>
<gene>
    <name evidence="2" type="ORF">ST47_g8017</name>
</gene>
<proteinExistence type="predicted"/>
<protein>
    <submittedName>
        <fullName evidence="2">Uncharacterized protein</fullName>
    </submittedName>
</protein>
<dbReference type="STRING" id="5454.A0A162ZXM4"/>
<reference evidence="2 3" key="1">
    <citation type="journal article" date="2016" name="Sci. Rep.">
        <title>Draft genome sequencing and secretome analysis of fungal phytopathogen Ascochyta rabiei provides insight into the necrotrophic effector repertoire.</title>
        <authorList>
            <person name="Verma S."/>
            <person name="Gazara R.K."/>
            <person name="Nizam S."/>
            <person name="Parween S."/>
            <person name="Chattopadhyay D."/>
            <person name="Verma P.K."/>
        </authorList>
    </citation>
    <scope>NUCLEOTIDE SEQUENCE [LARGE SCALE GENOMIC DNA]</scope>
    <source>
        <strain evidence="2 3">ArDII</strain>
    </source>
</reference>
<feature type="compositionally biased region" description="Basic and acidic residues" evidence="1">
    <location>
        <begin position="754"/>
        <end position="786"/>
    </location>
</feature>
<evidence type="ECO:0000313" key="2">
    <source>
        <dbReference type="EMBL" id="KZM20866.1"/>
    </source>
</evidence>
<feature type="compositionally biased region" description="Basic and acidic residues" evidence="1">
    <location>
        <begin position="698"/>
        <end position="707"/>
    </location>
</feature>
<evidence type="ECO:0000256" key="1">
    <source>
        <dbReference type="SAM" id="MobiDB-lite"/>
    </source>
</evidence>
<feature type="region of interest" description="Disordered" evidence="1">
    <location>
        <begin position="645"/>
        <end position="676"/>
    </location>
</feature>
<feature type="region of interest" description="Disordered" evidence="1">
    <location>
        <begin position="695"/>
        <end position="724"/>
    </location>
</feature>
<sequence>MALLAARACRLLRAPHGPWPCLQRPASTVAARSHAADAENKNKNKNTNTNTNTASADAPKIRYTYKKLALVQHKQPQRQRARRARRARHPLTPAYHDSDIVPADSAILIPASATATPRHFVDKIEPLDAALVAKRNLVVFLVTPSFAPWLLDDAVFLEKALGQLYSNISAPTPVAHAICAVVDKLPAATPLRGHDVFRQVGTRAAGPPVNETGFEGIAYLALPAKAELSALPQLPAELACIDFLAHTHTQSKGRRTDRIRVPLANTVFHTGESTTLIKSTWERRSHGSAFQRRTRVVRNAAAINLSAEDPKLAHPPPTHIFQEASALSIPLVPLTSPRQVDGHMGNIIRGLVRPDGSKMTASTELEQVVPRYFNARAEPAQATSAWALVIPNAKAQWATTKTREWLHSDSAASAGSEAPDPANHLPRSPQEEETLESWEAFWQKDPPLWSLSIQKLIAMGARLHKVLSVPLGAPVPHKKTSEGGEADGFDSFFISPTVARTQHVSTFQHLKSLEQSAPRHAWSWEFGVVPSTVDSMPGGSWQHTTSASEDMVVFRGSFGALTEGSLTLMRGLGADPKTGLAQPLGATSIDVPFSRWSGIRLLPKESRAKEEAGSNTEPKANIDSIHDAPILTISSQPVIATASLPFRTSRRPQNNQAPTANHPTTRAKSTSAKLRDVNVTKQLKQGHVRFDFAAPHTLEAKAKREPTSKLTSSTSTQPEERRPLLRNIVSSEPDRFVVRKLIINRETTGSTRNKPRDKDSVPAAAMHKERLGKGKETPKARTEKKGGHLTIRRVLAAAPSHADTKTDKAKPSADEVVERTRVSGKILARLTEQLKLITGLKGSDLDALGRWRQRSKTRSTSTPALRSHRRRNLVRRVSPRAKDGQTPGLTLSASDSQPAPTPGPSATSNLTPRQRITAAHRSPHGLDFTMRSIPLFTHAARPSTTADLAHALGTVHARLRAIIHRTRLLNLRLSTLLPGTPTPITKHASKPLGPQRPTPRSLYPQSRHATRRGTRAVRKIATRPLALKMRPDGARAPLAAETRRRGGGRMRVKKFETVGLRVRRLRRESKRVLEDEVAEWLGGGGGGV</sequence>
<name>A0A162ZXM4_DIDRA</name>
<dbReference type="Proteomes" id="UP000076837">
    <property type="component" value="Unassembled WGS sequence"/>
</dbReference>
<comment type="caution">
    <text evidence="2">The sequence shown here is derived from an EMBL/GenBank/DDBJ whole genome shotgun (WGS) entry which is preliminary data.</text>
</comment>
<feature type="region of interest" description="Disordered" evidence="1">
    <location>
        <begin position="30"/>
        <end position="56"/>
    </location>
</feature>
<accession>A0A162ZXM4</accession>